<evidence type="ECO:0008006" key="9">
    <source>
        <dbReference type="Google" id="ProtNLM"/>
    </source>
</evidence>
<dbReference type="EMBL" id="MLHV01000002">
    <property type="protein sequence ID" value="OHU07624.1"/>
    <property type="molecule type" value="Genomic_DNA"/>
</dbReference>
<proteinExistence type="predicted"/>
<dbReference type="InterPro" id="IPR008691">
    <property type="entry name" value="LpqH"/>
</dbReference>
<dbReference type="Pfam" id="PF05481">
    <property type="entry name" value="Myco_19_kDa"/>
    <property type="match status" value="1"/>
</dbReference>
<evidence type="ECO:0000256" key="5">
    <source>
        <dbReference type="ARBA" id="ARBA00023288"/>
    </source>
</evidence>
<protein>
    <recommendedName>
        <fullName evidence="9">Lipoprotein LppE</fullName>
    </recommendedName>
</protein>
<evidence type="ECO:0000256" key="3">
    <source>
        <dbReference type="ARBA" id="ARBA00023136"/>
    </source>
</evidence>
<organism evidence="7 8">
    <name type="scientific">Mycobacterium syngnathidarum</name>
    <dbReference type="NCBI Taxonomy" id="1908205"/>
    <lineage>
        <taxon>Bacteria</taxon>
        <taxon>Bacillati</taxon>
        <taxon>Actinomycetota</taxon>
        <taxon>Actinomycetes</taxon>
        <taxon>Mycobacteriales</taxon>
        <taxon>Mycobacteriaceae</taxon>
        <taxon>Mycobacterium</taxon>
    </lineage>
</organism>
<name>A0A1S1KKI1_9MYCO</name>
<sequence length="145" mass="15688">MRHIQRRRKRAAALTVAILALAASACATTTGSPADANTARVFINDQEIPTDFTVDCKQLSWLWTIETLPKEPGFTAIVQTGATVEPKVMRIRDLTGFTGAAQAEATDTKASIDGTVFHFSGTAHGSFADRPTKPAEVHYRMDAHC</sequence>
<dbReference type="PROSITE" id="PS51257">
    <property type="entry name" value="PROKAR_LIPOPROTEIN"/>
    <property type="match status" value="1"/>
</dbReference>
<evidence type="ECO:0000256" key="6">
    <source>
        <dbReference type="SAM" id="SignalP"/>
    </source>
</evidence>
<comment type="caution">
    <text evidence="7">The sequence shown here is derived from an EMBL/GenBank/DDBJ whole genome shotgun (WGS) entry which is preliminary data.</text>
</comment>
<accession>A0A1S1KKI1</accession>
<keyword evidence="2 6" id="KW-0732">Signal</keyword>
<keyword evidence="5" id="KW-0449">Lipoprotein</keyword>
<evidence type="ECO:0000313" key="7">
    <source>
        <dbReference type="EMBL" id="OHU07624.1"/>
    </source>
</evidence>
<dbReference type="STRING" id="1908205.BKG60_11385"/>
<evidence type="ECO:0000313" key="8">
    <source>
        <dbReference type="Proteomes" id="UP000179636"/>
    </source>
</evidence>
<dbReference type="RefSeq" id="WP_070188849.1">
    <property type="nucleotide sequence ID" value="NZ_MLCL01000033.1"/>
</dbReference>
<keyword evidence="8" id="KW-1185">Reference proteome</keyword>
<keyword evidence="3" id="KW-0472">Membrane</keyword>
<evidence type="ECO:0000256" key="2">
    <source>
        <dbReference type="ARBA" id="ARBA00022729"/>
    </source>
</evidence>
<dbReference type="AlphaFoldDB" id="A0A1S1KKI1"/>
<keyword evidence="1" id="KW-1003">Cell membrane</keyword>
<dbReference type="GO" id="GO:0016020">
    <property type="term" value="C:membrane"/>
    <property type="evidence" value="ECO:0007669"/>
    <property type="project" value="InterPro"/>
</dbReference>
<feature type="chain" id="PRO_5038685449" description="Lipoprotein LppE" evidence="6">
    <location>
        <begin position="28"/>
        <end position="145"/>
    </location>
</feature>
<evidence type="ECO:0000256" key="1">
    <source>
        <dbReference type="ARBA" id="ARBA00022475"/>
    </source>
</evidence>
<dbReference type="Proteomes" id="UP000179636">
    <property type="component" value="Unassembled WGS sequence"/>
</dbReference>
<evidence type="ECO:0000256" key="4">
    <source>
        <dbReference type="ARBA" id="ARBA00023139"/>
    </source>
</evidence>
<keyword evidence="4" id="KW-0564">Palmitate</keyword>
<accession>A0A1Q9WCL9</accession>
<feature type="signal peptide" evidence="6">
    <location>
        <begin position="1"/>
        <end position="27"/>
    </location>
</feature>
<reference evidence="7 8" key="1">
    <citation type="submission" date="2016-10" db="EMBL/GenBank/DDBJ databases">
        <title>Evaluation of Human, Animal and Environmental Mycobacterium chelonae Isolates by Core Genome Phylogenomic Analysis, Targeted Gene Comparison, and Anti-microbial Susceptibility Patterns: A Tale of Mistaken Identities.</title>
        <authorList>
            <person name="Fogelson S.B."/>
            <person name="Camus A.C."/>
            <person name="Lorenz W."/>
            <person name="Vasireddy R."/>
            <person name="Vasireddy S."/>
            <person name="Smith T."/>
            <person name="Brown-Elliott B.A."/>
            <person name="Wallace R.J.Jr."/>
            <person name="Hasan N.A."/>
            <person name="Reischl U."/>
            <person name="Sanchez S."/>
        </authorList>
    </citation>
    <scope>NUCLEOTIDE SEQUENCE [LARGE SCALE GENOMIC DNA]</scope>
    <source>
        <strain evidence="7 8">24999</strain>
    </source>
</reference>
<gene>
    <name evidence="7" type="ORF">BKG61_03670</name>
</gene>